<feature type="region of interest" description="Disordered" evidence="1">
    <location>
        <begin position="198"/>
        <end position="220"/>
    </location>
</feature>
<accession>Q3AU29</accession>
<proteinExistence type="predicted"/>
<dbReference type="OrthoDB" id="593564at2"/>
<dbReference type="AlphaFoldDB" id="Q3AU29"/>
<organism evidence="2">
    <name type="scientific">Chlorobium chlorochromatii (strain CaD3)</name>
    <dbReference type="NCBI Taxonomy" id="340177"/>
    <lineage>
        <taxon>Bacteria</taxon>
        <taxon>Pseudomonadati</taxon>
        <taxon>Chlorobiota</taxon>
        <taxon>Chlorobiia</taxon>
        <taxon>Chlorobiales</taxon>
        <taxon>Chlorobiaceae</taxon>
        <taxon>Chlorobium/Pelodictyon group</taxon>
        <taxon>Chlorobium</taxon>
    </lineage>
</organism>
<dbReference type="HOGENOM" id="CLU_025856_0_0_10"/>
<dbReference type="EMBL" id="CP000108">
    <property type="protein sequence ID" value="ABB27496.1"/>
    <property type="molecule type" value="Genomic_DNA"/>
</dbReference>
<sequence length="450" mass="49659">MATVSVYVSGQTEQNDVIEFFQKGMIGADEHPIAFFEGVFYESHQERVGNIAFQDYLVYTNKAIYLWARGASKDYLDRFNLGAVSINSRNKDRDFATLNLKVRREDKEPIYVIFDMVELREAELITRLHTLVETIIEDRLGLNYRQQIPDEIAVYILHSAKSLCPPQSITFSAGEPNAPQQDSQIGYGQDLLEQYKASLGYPSPEPSPTQAQSRATAAAPEGFSPADALKGLEHLLPTDPAAIKKIAESLKEVIGDAPFKLRDQLKNDLQHVPGMLSAVTELLTSIADNPQAERFVLNLVKTAVKNDGVLGSVSKLMKLSSTFGGDNNSKRRSSSSQQASGRSEQGSASSKRRNESFDDDMPKRKSIHIKQEDDEVILPDCFSGLDLPFEESAPPTPAKKREAEEISGTKISPRKPIVIKADEDAIPSIVKTMSASDTPLPNANNSNDKL</sequence>
<gene>
    <name evidence="2" type="ordered locus">Cag_0218</name>
</gene>
<protein>
    <submittedName>
        <fullName evidence="2">Uncharacterized protein</fullName>
    </submittedName>
</protein>
<dbReference type="KEGG" id="cch:Cag_0218"/>
<feature type="compositionally biased region" description="Basic and acidic residues" evidence="1">
    <location>
        <begin position="352"/>
        <end position="363"/>
    </location>
</feature>
<dbReference type="STRING" id="340177.Cag_0218"/>
<dbReference type="eggNOG" id="ENOG502ZBQG">
    <property type="taxonomic scope" value="Bacteria"/>
</dbReference>
<feature type="region of interest" description="Disordered" evidence="1">
    <location>
        <begin position="321"/>
        <end position="363"/>
    </location>
</feature>
<name>Q3AU29_CHLCH</name>
<evidence type="ECO:0000313" key="2">
    <source>
        <dbReference type="EMBL" id="ABB27496.1"/>
    </source>
</evidence>
<evidence type="ECO:0000256" key="1">
    <source>
        <dbReference type="SAM" id="MobiDB-lite"/>
    </source>
</evidence>
<feature type="compositionally biased region" description="Low complexity" evidence="1">
    <location>
        <begin position="334"/>
        <end position="349"/>
    </location>
</feature>
<reference evidence="2" key="1">
    <citation type="submission" date="2005-08" db="EMBL/GenBank/DDBJ databases">
        <title>Complete sequence of Chlorobium chlorochromatii CaD3.</title>
        <authorList>
            <person name="Copeland A."/>
            <person name="Lucas S."/>
            <person name="Lapidus A."/>
            <person name="Barry K."/>
            <person name="Detter J.C."/>
            <person name="Glavina T."/>
            <person name="Hammon N."/>
            <person name="Israni S."/>
            <person name="Pitluck S."/>
            <person name="Bryant D."/>
            <person name="Schmutz J."/>
            <person name="Larimer F."/>
            <person name="Land M."/>
            <person name="Kyrpides N."/>
            <person name="Ivanova N."/>
            <person name="Richardson P."/>
        </authorList>
    </citation>
    <scope>NUCLEOTIDE SEQUENCE [LARGE SCALE GENOMIC DNA]</scope>
    <source>
        <strain evidence="2">CaD3</strain>
    </source>
</reference>
<feature type="region of interest" description="Disordered" evidence="1">
    <location>
        <begin position="387"/>
        <end position="419"/>
    </location>
</feature>